<dbReference type="OMA" id="MHENAMA"/>
<organism evidence="2 3">
    <name type="scientific">Ceratopteris richardii</name>
    <name type="common">Triangle waterfern</name>
    <dbReference type="NCBI Taxonomy" id="49495"/>
    <lineage>
        <taxon>Eukaryota</taxon>
        <taxon>Viridiplantae</taxon>
        <taxon>Streptophyta</taxon>
        <taxon>Embryophyta</taxon>
        <taxon>Tracheophyta</taxon>
        <taxon>Polypodiopsida</taxon>
        <taxon>Polypodiidae</taxon>
        <taxon>Polypodiales</taxon>
        <taxon>Pteridineae</taxon>
        <taxon>Pteridaceae</taxon>
        <taxon>Parkerioideae</taxon>
        <taxon>Ceratopteris</taxon>
    </lineage>
</organism>
<feature type="compositionally biased region" description="Low complexity" evidence="1">
    <location>
        <begin position="536"/>
        <end position="574"/>
    </location>
</feature>
<feature type="region of interest" description="Disordered" evidence="1">
    <location>
        <begin position="152"/>
        <end position="177"/>
    </location>
</feature>
<evidence type="ECO:0000313" key="2">
    <source>
        <dbReference type="EMBL" id="KAH7435459.1"/>
    </source>
</evidence>
<feature type="compositionally biased region" description="Polar residues" evidence="1">
    <location>
        <begin position="474"/>
        <end position="490"/>
    </location>
</feature>
<protein>
    <submittedName>
        <fullName evidence="2">Uncharacterized protein</fullName>
    </submittedName>
</protein>
<dbReference type="EMBL" id="CM035411">
    <property type="protein sequence ID" value="KAH7435459.1"/>
    <property type="molecule type" value="Genomic_DNA"/>
</dbReference>
<feature type="region of interest" description="Disordered" evidence="1">
    <location>
        <begin position="385"/>
        <end position="439"/>
    </location>
</feature>
<feature type="compositionally biased region" description="Basic and acidic residues" evidence="1">
    <location>
        <begin position="425"/>
        <end position="439"/>
    </location>
</feature>
<feature type="compositionally biased region" description="Polar residues" evidence="1">
    <location>
        <begin position="218"/>
        <end position="227"/>
    </location>
</feature>
<dbReference type="OrthoDB" id="667051at2759"/>
<name>A0A8T2UTK5_CERRI</name>
<gene>
    <name evidence="2" type="ORF">KP509_06G065900</name>
</gene>
<evidence type="ECO:0000256" key="1">
    <source>
        <dbReference type="SAM" id="MobiDB-lite"/>
    </source>
</evidence>
<feature type="region of interest" description="Disordered" evidence="1">
    <location>
        <begin position="509"/>
        <end position="590"/>
    </location>
</feature>
<reference evidence="2" key="1">
    <citation type="submission" date="2021-08" db="EMBL/GenBank/DDBJ databases">
        <title>WGS assembly of Ceratopteris richardii.</title>
        <authorList>
            <person name="Marchant D.B."/>
            <person name="Chen G."/>
            <person name="Jenkins J."/>
            <person name="Shu S."/>
            <person name="Leebens-Mack J."/>
            <person name="Grimwood J."/>
            <person name="Schmutz J."/>
            <person name="Soltis P."/>
            <person name="Soltis D."/>
            <person name="Chen Z.-H."/>
        </authorList>
    </citation>
    <scope>NUCLEOTIDE SEQUENCE</scope>
    <source>
        <strain evidence="2">Whitten #5841</strain>
        <tissue evidence="2">Leaf</tissue>
    </source>
</reference>
<feature type="compositionally biased region" description="Low complexity" evidence="1">
    <location>
        <begin position="412"/>
        <end position="423"/>
    </location>
</feature>
<keyword evidence="3" id="KW-1185">Reference proteome</keyword>
<dbReference type="Proteomes" id="UP000825935">
    <property type="component" value="Chromosome 6"/>
</dbReference>
<dbReference type="AlphaFoldDB" id="A0A8T2UTK5"/>
<feature type="region of interest" description="Disordered" evidence="1">
    <location>
        <begin position="469"/>
        <end position="497"/>
    </location>
</feature>
<evidence type="ECO:0000313" key="3">
    <source>
        <dbReference type="Proteomes" id="UP000825935"/>
    </source>
</evidence>
<feature type="region of interest" description="Disordered" evidence="1">
    <location>
        <begin position="209"/>
        <end position="234"/>
    </location>
</feature>
<sequence length="642" mass="69891">MQDTLTFPTPGSPPRFSFPEFRVSIPHGTCLSELSSTTSTPFVSAPSSPSAVKGFYFSAPTSPTSTWDQQRQPLSFFAPSEDGQFGPVQQGRGMFAQHVDMESSSQSISCWAQKKPHTGHSRYGSADCPTTGQVDRPVSSFDSINQVDLRCESTQADDSTTSSSRYEARLQSASQSHINRRAPFRKLQGEDLDLPYSKSMSYASGVPFAWEERPGTPKTRSVASDASTGEDDAASVLLSESSDFEFSARFPDLEEPPMSPTPIASPASSFARLTYGSAQRGAMTDEQIWPLRPPPCLHSPVFPVKELIKNDANDRSSNFASLSSISAPQSPRSTRKFDVRGILCGLSSPTHKVFDPFLVAMEKAMEKATDDFAVLDMRNLANKEAPRKTDVRHRRTRSSSPLKVFHWDDNASKSNSSSNGSSSMDEAKSKHPLQREIDARHIAKPLKGLRRWRFMGFLHRKCESVGANLEHGNRSSSMRSTGYGSITSGASRRESCSSETVFMDMSNRRDCAHVPPPSISSPSSSSKPFPLPSPAPAKLSASSLSSSSSRSSALSPSPSTKLPTLSPSSSTSSAKGKLNVHHHRNGSRGPYAIHYDIQKAHSEELKKKTFLPYRQGLLGCLGLSSRGYRAIATLSKPLQSVS</sequence>
<comment type="caution">
    <text evidence="2">The sequence shown here is derived from an EMBL/GenBank/DDBJ whole genome shotgun (WGS) entry which is preliminary data.</text>
</comment>
<accession>A0A8T2UTK5</accession>
<proteinExistence type="predicted"/>